<evidence type="ECO:0000313" key="2">
    <source>
        <dbReference type="Proteomes" id="UP001364764"/>
    </source>
</evidence>
<name>A0ABD8B2P5_PAEAM</name>
<sequence length="149" mass="17482">MKISKILNEVRIRKTQQTIETGNKIFSKKLLYITKYESSISIKCETKNAVLLSFVSSSSTFLNRTMDFQEPTITEESMWIPKSCFKVDVDSDSFEIEDWVIKKQDKVDIVARLIPYKDRGVLHHKGYTVMEISEFEIRIERNKQKCSFI</sequence>
<dbReference type="AlphaFoldDB" id="A0ABD8B2P5"/>
<dbReference type="Proteomes" id="UP001364764">
    <property type="component" value="Plasmid pY5S7-2"/>
</dbReference>
<accession>A0ABD8B2P5</accession>
<geneLocation type="plasmid" evidence="1 2">
    <name>pY5S7-2</name>
</geneLocation>
<organism evidence="1 2">
    <name type="scientific">Paenibacillus amylolyticus</name>
    <dbReference type="NCBI Taxonomy" id="1451"/>
    <lineage>
        <taxon>Bacteria</taxon>
        <taxon>Bacillati</taxon>
        <taxon>Bacillota</taxon>
        <taxon>Bacilli</taxon>
        <taxon>Bacillales</taxon>
        <taxon>Paenibacillaceae</taxon>
        <taxon>Paenibacillus</taxon>
    </lineage>
</organism>
<gene>
    <name evidence="1" type="ORF">V6668_32090</name>
</gene>
<dbReference type="RefSeq" id="WP_338709205.1">
    <property type="nucleotide sequence ID" value="NZ_CP145894.1"/>
</dbReference>
<dbReference type="GeneID" id="93480217"/>
<proteinExistence type="predicted"/>
<dbReference type="EMBL" id="CP145894">
    <property type="protein sequence ID" value="WWP24116.1"/>
    <property type="molecule type" value="Genomic_DNA"/>
</dbReference>
<reference evidence="1 2" key="1">
    <citation type="submission" date="2024-02" db="EMBL/GenBank/DDBJ databases">
        <title>Complete sequences of two Paenibacillus sp. strains and one Lysinibacillus strain isolated from the environment on STAA medium highlight biotechnological potential.</title>
        <authorList>
            <person name="Attere S.A."/>
            <person name="Piche L.C."/>
            <person name="Intertaglia L."/>
            <person name="Lami R."/>
            <person name="Charette S.J."/>
            <person name="Vincent A.T."/>
        </authorList>
    </citation>
    <scope>NUCLEOTIDE SEQUENCE [LARGE SCALE GENOMIC DNA]</scope>
    <source>
        <strain evidence="1 2">Y5S-7</strain>
        <plasmid evidence="1 2">pY5S7-2</plasmid>
    </source>
</reference>
<protein>
    <submittedName>
        <fullName evidence="1">Uncharacterized protein</fullName>
    </submittedName>
</protein>
<keyword evidence="1" id="KW-0614">Plasmid</keyword>
<evidence type="ECO:0000313" key="1">
    <source>
        <dbReference type="EMBL" id="WWP24116.1"/>
    </source>
</evidence>